<accession>A0AAV5NTK3</accession>
<evidence type="ECO:0000313" key="3">
    <source>
        <dbReference type="EMBL" id="GLQ74025.1"/>
    </source>
</evidence>
<feature type="chain" id="PRO_5043842819" description="Lipoprotein" evidence="2">
    <location>
        <begin position="20"/>
        <end position="701"/>
    </location>
</feature>
<gene>
    <name evidence="3" type="ORF">GCM10007932_33850</name>
</gene>
<keyword evidence="4" id="KW-1185">Reference proteome</keyword>
<dbReference type="RefSeq" id="WP_126608942.1">
    <property type="nucleotide sequence ID" value="NZ_AP025145.1"/>
</dbReference>
<reference evidence="4" key="1">
    <citation type="journal article" date="2019" name="Int. J. Syst. Evol. Microbiol.">
        <title>The Global Catalogue of Microorganisms (GCM) 10K type strain sequencing project: providing services to taxonomists for standard genome sequencing and annotation.</title>
        <authorList>
            <consortium name="The Broad Institute Genomics Platform"/>
            <consortium name="The Broad Institute Genome Sequencing Center for Infectious Disease"/>
            <person name="Wu L."/>
            <person name="Ma J."/>
        </authorList>
    </citation>
    <scope>NUCLEOTIDE SEQUENCE [LARGE SCALE GENOMIC DNA]</scope>
    <source>
        <strain evidence="4">NBRC 15640</strain>
    </source>
</reference>
<sequence>MLNKTVLALAVTVLLSACGGGGSSTNEPVQKPTPTPTPTPTSKTITVIDGYLSNAAVCIDRNKNGQCDNGEQLSTTTDASGKITIDKADFAHPVIAQVIAGQTQDSDNPGYLSHSYEMIAGAGEESITPFTTLAKIHKMDMSALAASLNLPLDAFTGDYVAKKTSNNDSAKAHLFARAITQQFSENLSDADANELLTMSGKLTAEIAKLVNEGKDLDSVDLDFDSDGKVKRKDKYQGLTKYLESGKFWVSTLNNNDYLLQTANFADGKMNGSLFGATDKPYEIAGKSLTFTDSNTSMDFFYVTPEFALSFSSINHLPLIWSKQDFVSGVEADVKASDLIGKRWYHIRDIIDVDQHAQLQLVELHFKDAQTVSVKPYKEEAFDASWTFTEGTHSNGATKQTIAISFTNNAQHDSLNREAALTLVTQLQSKGVILVDNTSSQLKSDNLLIKSKKFAYFIYEEWARNTAQPISDLHAYLTKRPMYISEFRNSAGSQFDTIFFSSENQLSTSYCGGSSGCKNTPYTIANQTLDFDQYQFEFIDTNTTYLLSFDKNDELAIWTTPQFWRTSKNIDDSFVKGNTFYHLRDITSSTQHAIPVLTTLAFGDDNTVTITPEGETGFTATWEVKDWKDHNQKEYRIIDIVFPEGEKDRPSLRKENGMRLEVYFSTPNLSLTDNHASIAMNRDNMLFSNEALARSIYTRWKK</sequence>
<evidence type="ECO:0000256" key="2">
    <source>
        <dbReference type="SAM" id="SignalP"/>
    </source>
</evidence>
<proteinExistence type="predicted"/>
<evidence type="ECO:0000256" key="1">
    <source>
        <dbReference type="SAM" id="MobiDB-lite"/>
    </source>
</evidence>
<feature type="region of interest" description="Disordered" evidence="1">
    <location>
        <begin position="21"/>
        <end position="42"/>
    </location>
</feature>
<protein>
    <recommendedName>
        <fullName evidence="5">Lipoprotein</fullName>
    </recommendedName>
</protein>
<keyword evidence="2" id="KW-0732">Signal</keyword>
<dbReference type="Proteomes" id="UP001156690">
    <property type="component" value="Unassembled WGS sequence"/>
</dbReference>
<feature type="signal peptide" evidence="2">
    <location>
        <begin position="1"/>
        <end position="19"/>
    </location>
</feature>
<dbReference type="EMBL" id="BSNX01000041">
    <property type="protein sequence ID" value="GLQ74025.1"/>
    <property type="molecule type" value="Genomic_DNA"/>
</dbReference>
<evidence type="ECO:0000313" key="4">
    <source>
        <dbReference type="Proteomes" id="UP001156690"/>
    </source>
</evidence>
<organism evidence="3 4">
    <name type="scientific">Vibrio penaeicida</name>
    <dbReference type="NCBI Taxonomy" id="104609"/>
    <lineage>
        <taxon>Bacteria</taxon>
        <taxon>Pseudomonadati</taxon>
        <taxon>Pseudomonadota</taxon>
        <taxon>Gammaproteobacteria</taxon>
        <taxon>Vibrionales</taxon>
        <taxon>Vibrionaceae</taxon>
        <taxon>Vibrio</taxon>
    </lineage>
</organism>
<dbReference type="AlphaFoldDB" id="A0AAV5NTK3"/>
<dbReference type="PROSITE" id="PS51257">
    <property type="entry name" value="PROKAR_LIPOPROTEIN"/>
    <property type="match status" value="1"/>
</dbReference>
<name>A0AAV5NTK3_9VIBR</name>
<comment type="caution">
    <text evidence="3">The sequence shown here is derived from an EMBL/GenBank/DDBJ whole genome shotgun (WGS) entry which is preliminary data.</text>
</comment>
<evidence type="ECO:0008006" key="5">
    <source>
        <dbReference type="Google" id="ProtNLM"/>
    </source>
</evidence>